<protein>
    <submittedName>
        <fullName evidence="8">Uncharacterized protein</fullName>
    </submittedName>
</protein>
<evidence type="ECO:0000313" key="9">
    <source>
        <dbReference type="Proteomes" id="UP001187415"/>
    </source>
</evidence>
<dbReference type="SMART" id="SM00032">
    <property type="entry name" value="CCP"/>
    <property type="match status" value="1"/>
</dbReference>
<keyword evidence="9" id="KW-1185">Reference proteome</keyword>
<dbReference type="PROSITE" id="PS01186">
    <property type="entry name" value="EGF_2"/>
    <property type="match status" value="1"/>
</dbReference>
<dbReference type="PROSITE" id="PS50041">
    <property type="entry name" value="C_TYPE_LECTIN_2"/>
    <property type="match status" value="1"/>
</dbReference>
<dbReference type="PROSITE" id="PS50026">
    <property type="entry name" value="EGF_3"/>
    <property type="match status" value="1"/>
</dbReference>
<dbReference type="EMBL" id="JAUPFM010000012">
    <property type="protein sequence ID" value="KAK2835609.1"/>
    <property type="molecule type" value="Genomic_DNA"/>
</dbReference>
<keyword evidence="4" id="KW-0472">Membrane</keyword>
<feature type="disulfide bond" evidence="3">
    <location>
        <begin position="144"/>
        <end position="154"/>
    </location>
</feature>
<evidence type="ECO:0000259" key="6">
    <source>
        <dbReference type="PROSITE" id="PS50026"/>
    </source>
</evidence>
<keyword evidence="1 5" id="KW-0732">Signal</keyword>
<keyword evidence="2 3" id="KW-1015">Disulfide bond</keyword>
<dbReference type="Pfam" id="PF00084">
    <property type="entry name" value="Sushi"/>
    <property type="match status" value="1"/>
</dbReference>
<sequence>MKWTLLLILESLLADSALGWTYHYSNNTMNWTMARRFCQSHYTDLVVIQNQKENDYLVSKLPNKEKSPYYWIGIYKTHWSKNWTWVGNNSTWIGNQSWAKNEPNNNHSTEFCVEIYLNSGINRGKWNDEKCSFSKHPVCFQAQCNATSCVRGQCQETIENTTCLCEPGFMGERCQTAVECSPLSHPENGYLVCSGGNQTFNSTCHFKCQIGFLLIGSSALTCEVEGFGAAQGLRYKQALIAVAGCGAFSAFCCVCFCWAKHKRKKLAQVRQTEEAITPPNEVQG</sequence>
<name>A0AA88MEJ3_CHASR</name>
<evidence type="ECO:0000256" key="2">
    <source>
        <dbReference type="ARBA" id="ARBA00023157"/>
    </source>
</evidence>
<feature type="domain" description="EGF-like" evidence="6">
    <location>
        <begin position="140"/>
        <end position="175"/>
    </location>
</feature>
<reference evidence="8" key="1">
    <citation type="submission" date="2023-07" db="EMBL/GenBank/DDBJ databases">
        <title>Chromosome-level Genome Assembly of Striped Snakehead (Channa striata).</title>
        <authorList>
            <person name="Liu H."/>
        </authorList>
    </citation>
    <scope>NUCLEOTIDE SEQUENCE</scope>
    <source>
        <strain evidence="8">Gz</strain>
        <tissue evidence="8">Muscle</tissue>
    </source>
</reference>
<evidence type="ECO:0000259" key="7">
    <source>
        <dbReference type="PROSITE" id="PS50041"/>
    </source>
</evidence>
<evidence type="ECO:0000256" key="5">
    <source>
        <dbReference type="SAM" id="SignalP"/>
    </source>
</evidence>
<feature type="signal peptide" evidence="5">
    <location>
        <begin position="1"/>
        <end position="19"/>
    </location>
</feature>
<dbReference type="SMART" id="SM00034">
    <property type="entry name" value="CLECT"/>
    <property type="match status" value="1"/>
</dbReference>
<organism evidence="8 9">
    <name type="scientific">Channa striata</name>
    <name type="common">Snakehead murrel</name>
    <name type="synonym">Ophicephalus striatus</name>
    <dbReference type="NCBI Taxonomy" id="64152"/>
    <lineage>
        <taxon>Eukaryota</taxon>
        <taxon>Metazoa</taxon>
        <taxon>Chordata</taxon>
        <taxon>Craniata</taxon>
        <taxon>Vertebrata</taxon>
        <taxon>Euteleostomi</taxon>
        <taxon>Actinopterygii</taxon>
        <taxon>Neopterygii</taxon>
        <taxon>Teleostei</taxon>
        <taxon>Neoteleostei</taxon>
        <taxon>Acanthomorphata</taxon>
        <taxon>Anabantaria</taxon>
        <taxon>Anabantiformes</taxon>
        <taxon>Channoidei</taxon>
        <taxon>Channidae</taxon>
        <taxon>Channa</taxon>
    </lineage>
</organism>
<comment type="caution">
    <text evidence="8">The sequence shown here is derived from an EMBL/GenBank/DDBJ whole genome shotgun (WGS) entry which is preliminary data.</text>
</comment>
<dbReference type="SUPFAM" id="SSF57196">
    <property type="entry name" value="EGF/Laminin"/>
    <property type="match status" value="1"/>
</dbReference>
<dbReference type="PANTHER" id="PTHR45784">
    <property type="entry name" value="C-TYPE LECTIN DOMAIN FAMILY 20 MEMBER A-RELATED"/>
    <property type="match status" value="1"/>
</dbReference>
<dbReference type="Pfam" id="PF00059">
    <property type="entry name" value="Lectin_C"/>
    <property type="match status" value="1"/>
</dbReference>
<dbReference type="CDD" id="cd00033">
    <property type="entry name" value="CCP"/>
    <property type="match status" value="1"/>
</dbReference>
<dbReference type="InterPro" id="IPR016187">
    <property type="entry name" value="CTDL_fold"/>
</dbReference>
<accession>A0AA88MEJ3</accession>
<dbReference type="PROSITE" id="PS00022">
    <property type="entry name" value="EGF_1"/>
    <property type="match status" value="1"/>
</dbReference>
<feature type="chain" id="PRO_5041726563" evidence="5">
    <location>
        <begin position="20"/>
        <end position="284"/>
    </location>
</feature>
<evidence type="ECO:0000256" key="4">
    <source>
        <dbReference type="SAM" id="Phobius"/>
    </source>
</evidence>
<feature type="domain" description="C-type lectin" evidence="7">
    <location>
        <begin position="17"/>
        <end position="140"/>
    </location>
</feature>
<dbReference type="Proteomes" id="UP001187415">
    <property type="component" value="Unassembled WGS sequence"/>
</dbReference>
<dbReference type="InterPro" id="IPR001304">
    <property type="entry name" value="C-type_lectin-like"/>
</dbReference>
<dbReference type="PANTHER" id="PTHR45784:SF3">
    <property type="entry name" value="C-TYPE LECTIN DOMAIN FAMILY 4 MEMBER K-LIKE-RELATED"/>
    <property type="match status" value="1"/>
</dbReference>
<gene>
    <name evidence="8" type="ORF">Q5P01_016093</name>
</gene>
<dbReference type="AlphaFoldDB" id="A0AA88MEJ3"/>
<proteinExistence type="predicted"/>
<dbReference type="Gene3D" id="3.10.100.10">
    <property type="entry name" value="Mannose-Binding Protein A, subunit A"/>
    <property type="match status" value="1"/>
</dbReference>
<comment type="caution">
    <text evidence="3">Lacks conserved residue(s) required for the propagation of feature annotation.</text>
</comment>
<evidence type="ECO:0000256" key="1">
    <source>
        <dbReference type="ARBA" id="ARBA00022729"/>
    </source>
</evidence>
<dbReference type="InterPro" id="IPR035976">
    <property type="entry name" value="Sushi/SCR/CCP_sf"/>
</dbReference>
<dbReference type="SUPFAM" id="SSF56436">
    <property type="entry name" value="C-type lectin-like"/>
    <property type="match status" value="1"/>
</dbReference>
<keyword evidence="3" id="KW-0245">EGF-like domain</keyword>
<feature type="transmembrane region" description="Helical" evidence="4">
    <location>
        <begin position="238"/>
        <end position="259"/>
    </location>
</feature>
<dbReference type="SUPFAM" id="SSF57535">
    <property type="entry name" value="Complement control module/SCR domain"/>
    <property type="match status" value="1"/>
</dbReference>
<dbReference type="InterPro" id="IPR016186">
    <property type="entry name" value="C-type_lectin-like/link_sf"/>
</dbReference>
<dbReference type="InterPro" id="IPR000742">
    <property type="entry name" value="EGF"/>
</dbReference>
<dbReference type="Gene3D" id="2.10.70.10">
    <property type="entry name" value="Complement Module, domain 1"/>
    <property type="match status" value="1"/>
</dbReference>
<dbReference type="InterPro" id="IPR000436">
    <property type="entry name" value="Sushi_SCR_CCP_dom"/>
</dbReference>
<feature type="disulfide bond" evidence="3">
    <location>
        <begin position="165"/>
        <end position="174"/>
    </location>
</feature>
<keyword evidence="4" id="KW-0812">Transmembrane</keyword>
<keyword evidence="4" id="KW-1133">Transmembrane helix</keyword>
<evidence type="ECO:0000313" key="8">
    <source>
        <dbReference type="EMBL" id="KAK2835609.1"/>
    </source>
</evidence>
<evidence type="ECO:0000256" key="3">
    <source>
        <dbReference type="PROSITE-ProRule" id="PRU00076"/>
    </source>
</evidence>